<dbReference type="GO" id="GO:0000724">
    <property type="term" value="P:double-strand break repair via homologous recombination"/>
    <property type="evidence" value="ECO:0007669"/>
    <property type="project" value="InterPro"/>
</dbReference>
<name>A0AAV8SK54_9ROSI</name>
<protein>
    <recommendedName>
        <fullName evidence="1">RecA family profile 1 domain-containing protein</fullName>
    </recommendedName>
</protein>
<feature type="domain" description="RecA family profile 1" evidence="1">
    <location>
        <begin position="18"/>
        <end position="244"/>
    </location>
</feature>
<dbReference type="InterPro" id="IPR027417">
    <property type="entry name" value="P-loop_NTPase"/>
</dbReference>
<dbReference type="GO" id="GO:0005657">
    <property type="term" value="C:replication fork"/>
    <property type="evidence" value="ECO:0007669"/>
    <property type="project" value="InterPro"/>
</dbReference>
<gene>
    <name evidence="2" type="ORF">K2173_004025</name>
</gene>
<dbReference type="PROSITE" id="PS50162">
    <property type="entry name" value="RECA_2"/>
    <property type="match status" value="1"/>
</dbReference>
<dbReference type="GO" id="GO:0033063">
    <property type="term" value="C:Rad51B-Rad51C-Rad51D-XRCC2 complex"/>
    <property type="evidence" value="ECO:0007669"/>
    <property type="project" value="InterPro"/>
</dbReference>
<dbReference type="InterPro" id="IPR020588">
    <property type="entry name" value="RecA_ATP-bd"/>
</dbReference>
<dbReference type="SUPFAM" id="SSF52540">
    <property type="entry name" value="P-loop containing nucleoside triphosphate hydrolases"/>
    <property type="match status" value="1"/>
</dbReference>
<dbReference type="Proteomes" id="UP001159364">
    <property type="component" value="Linkage Group LG10"/>
</dbReference>
<dbReference type="GO" id="GO:0003677">
    <property type="term" value="F:DNA binding"/>
    <property type="evidence" value="ECO:0007669"/>
    <property type="project" value="InterPro"/>
</dbReference>
<dbReference type="Gene3D" id="3.40.50.300">
    <property type="entry name" value="P-loop containing nucleotide triphosphate hydrolases"/>
    <property type="match status" value="1"/>
</dbReference>
<dbReference type="AlphaFoldDB" id="A0AAV8SK54"/>
<accession>A0AAV8SK54</accession>
<dbReference type="CDD" id="cd19490">
    <property type="entry name" value="XRCC2"/>
    <property type="match status" value="1"/>
</dbReference>
<evidence type="ECO:0000313" key="3">
    <source>
        <dbReference type="Proteomes" id="UP001159364"/>
    </source>
</evidence>
<proteinExistence type="predicted"/>
<dbReference type="GO" id="GO:0140664">
    <property type="term" value="F:ATP-dependent DNA damage sensor activity"/>
    <property type="evidence" value="ECO:0007669"/>
    <property type="project" value="InterPro"/>
</dbReference>
<dbReference type="PANTHER" id="PTHR46644">
    <property type="entry name" value="DNA REPAIR PROTEIN XRCC2"/>
    <property type="match status" value="1"/>
</dbReference>
<dbReference type="PANTHER" id="PTHR46644:SF2">
    <property type="entry name" value="DNA REPAIR PROTEIN XRCC2"/>
    <property type="match status" value="1"/>
</dbReference>
<keyword evidence="3" id="KW-1185">Reference proteome</keyword>
<reference evidence="2 3" key="1">
    <citation type="submission" date="2021-09" db="EMBL/GenBank/DDBJ databases">
        <title>Genomic insights and catalytic innovation underlie evolution of tropane alkaloids biosynthesis.</title>
        <authorList>
            <person name="Wang Y.-J."/>
            <person name="Tian T."/>
            <person name="Huang J.-P."/>
            <person name="Huang S.-X."/>
        </authorList>
    </citation>
    <scope>NUCLEOTIDE SEQUENCE [LARGE SCALE GENOMIC DNA]</scope>
    <source>
        <strain evidence="2">KIB-2018</strain>
        <tissue evidence="2">Leaf</tissue>
    </source>
</reference>
<sequence length="244" mass="27833">MAVKGWIEVDESAKDMVSRLLLAHASFSLLPPSFHNLPLRLGNVVEIVGPSPSAKTHILIQAAINSILPKEWDGVHYGGLEQLVIFIDLDCRFDVLRLSQLLRIRILQANNNWSKSNATSSDQNLFALCMRRFLYTRCYDSLEFLATLKTLHYQLQKEKEAQGISGCILMIDSIGAFHWVDRASSSFQQGGRAFLYKICLQMLFRRSKSSFCCILFLLSLQKQPLWGIYMQQMTVQNITKGHFQ</sequence>
<dbReference type="EMBL" id="JAIWQS010000010">
    <property type="protein sequence ID" value="KAJ8752389.1"/>
    <property type="molecule type" value="Genomic_DNA"/>
</dbReference>
<dbReference type="GO" id="GO:0005524">
    <property type="term" value="F:ATP binding"/>
    <property type="evidence" value="ECO:0007669"/>
    <property type="project" value="InterPro"/>
</dbReference>
<evidence type="ECO:0000313" key="2">
    <source>
        <dbReference type="EMBL" id="KAJ8752389.1"/>
    </source>
</evidence>
<organism evidence="2 3">
    <name type="scientific">Erythroxylum novogranatense</name>
    <dbReference type="NCBI Taxonomy" id="1862640"/>
    <lineage>
        <taxon>Eukaryota</taxon>
        <taxon>Viridiplantae</taxon>
        <taxon>Streptophyta</taxon>
        <taxon>Embryophyta</taxon>
        <taxon>Tracheophyta</taxon>
        <taxon>Spermatophyta</taxon>
        <taxon>Magnoliopsida</taxon>
        <taxon>eudicotyledons</taxon>
        <taxon>Gunneridae</taxon>
        <taxon>Pentapetalae</taxon>
        <taxon>rosids</taxon>
        <taxon>fabids</taxon>
        <taxon>Malpighiales</taxon>
        <taxon>Erythroxylaceae</taxon>
        <taxon>Erythroxylum</taxon>
    </lineage>
</organism>
<dbReference type="InterPro" id="IPR030547">
    <property type="entry name" value="XRCC2"/>
</dbReference>
<evidence type="ECO:0000259" key="1">
    <source>
        <dbReference type="PROSITE" id="PS50162"/>
    </source>
</evidence>
<comment type="caution">
    <text evidence="2">The sequence shown here is derived from an EMBL/GenBank/DDBJ whole genome shotgun (WGS) entry which is preliminary data.</text>
</comment>